<evidence type="ECO:0000256" key="5">
    <source>
        <dbReference type="SAM" id="MobiDB-lite"/>
    </source>
</evidence>
<evidence type="ECO:0000313" key="8">
    <source>
        <dbReference type="EMBL" id="UPQ78747.1"/>
    </source>
</evidence>
<accession>A0ABY4KD82</accession>
<comment type="similarity">
    <text evidence="1">Belongs to the EndA/NucM nuclease family.</text>
</comment>
<keyword evidence="8" id="KW-0255">Endonuclease</keyword>
<keyword evidence="3 6" id="KW-0732">Signal</keyword>
<evidence type="ECO:0000256" key="4">
    <source>
        <dbReference type="ARBA" id="ARBA00022801"/>
    </source>
</evidence>
<dbReference type="PANTHER" id="PTHR33607:SF2">
    <property type="entry name" value="ENDONUCLEASE-1"/>
    <property type="match status" value="1"/>
</dbReference>
<feature type="signal peptide" evidence="6">
    <location>
        <begin position="1"/>
        <end position="21"/>
    </location>
</feature>
<feature type="domain" description="Secretion system C-terminal sorting" evidence="7">
    <location>
        <begin position="585"/>
        <end position="652"/>
    </location>
</feature>
<dbReference type="Pfam" id="PF18962">
    <property type="entry name" value="Por_Secre_tail"/>
    <property type="match status" value="1"/>
</dbReference>
<dbReference type="EMBL" id="CP096205">
    <property type="protein sequence ID" value="UPQ78747.1"/>
    <property type="molecule type" value="Genomic_DNA"/>
</dbReference>
<evidence type="ECO:0000256" key="1">
    <source>
        <dbReference type="ARBA" id="ARBA00006429"/>
    </source>
</evidence>
<dbReference type="Gene3D" id="2.60.40.2030">
    <property type="match status" value="1"/>
</dbReference>
<evidence type="ECO:0000256" key="3">
    <source>
        <dbReference type="ARBA" id="ARBA00022729"/>
    </source>
</evidence>
<evidence type="ECO:0000256" key="6">
    <source>
        <dbReference type="SAM" id="SignalP"/>
    </source>
</evidence>
<dbReference type="InterPro" id="IPR038081">
    <property type="entry name" value="CalX-like_sf"/>
</dbReference>
<keyword evidence="9" id="KW-1185">Reference proteome</keyword>
<protein>
    <submittedName>
        <fullName evidence="8">Endonuclease</fullName>
    </submittedName>
</protein>
<evidence type="ECO:0000313" key="9">
    <source>
        <dbReference type="Proteomes" id="UP000830583"/>
    </source>
</evidence>
<dbReference type="NCBIfam" id="TIGR04183">
    <property type="entry name" value="Por_Secre_tail"/>
    <property type="match status" value="1"/>
</dbReference>
<feature type="chain" id="PRO_5046210717" evidence="6">
    <location>
        <begin position="22"/>
        <end position="653"/>
    </location>
</feature>
<keyword evidence="2" id="KW-0540">Nuclease</keyword>
<name>A0ABY4KD82_9FLAO</name>
<dbReference type="Pfam" id="PF04231">
    <property type="entry name" value="Endonuclease_1"/>
    <property type="match status" value="2"/>
</dbReference>
<dbReference type="Proteomes" id="UP000830583">
    <property type="component" value="Chromosome"/>
</dbReference>
<dbReference type="InterPro" id="IPR007346">
    <property type="entry name" value="Endonuclease-I"/>
</dbReference>
<gene>
    <name evidence="8" type="ORF">M0M57_14130</name>
</gene>
<feature type="region of interest" description="Disordered" evidence="5">
    <location>
        <begin position="451"/>
        <end position="478"/>
    </location>
</feature>
<evidence type="ECO:0000259" key="7">
    <source>
        <dbReference type="Pfam" id="PF18962"/>
    </source>
</evidence>
<proteinExistence type="inferred from homology"/>
<dbReference type="GO" id="GO:0004519">
    <property type="term" value="F:endonuclease activity"/>
    <property type="evidence" value="ECO:0007669"/>
    <property type="project" value="UniProtKB-KW"/>
</dbReference>
<dbReference type="PANTHER" id="PTHR33607">
    <property type="entry name" value="ENDONUCLEASE-1"/>
    <property type="match status" value="1"/>
</dbReference>
<keyword evidence="4" id="KW-0378">Hydrolase</keyword>
<dbReference type="InterPro" id="IPR044925">
    <property type="entry name" value="His-Me_finger_sf"/>
</dbReference>
<organism evidence="8 9">
    <name type="scientific">Flavobacterium azooxidireducens</name>
    <dbReference type="NCBI Taxonomy" id="1871076"/>
    <lineage>
        <taxon>Bacteria</taxon>
        <taxon>Pseudomonadati</taxon>
        <taxon>Bacteroidota</taxon>
        <taxon>Flavobacteriia</taxon>
        <taxon>Flavobacteriales</taxon>
        <taxon>Flavobacteriaceae</taxon>
        <taxon>Flavobacterium</taxon>
    </lineage>
</organism>
<reference evidence="8" key="1">
    <citation type="submission" date="2022-04" db="EMBL/GenBank/DDBJ databases">
        <title>Consumption of N2O by Flavobacterium azooxidireducens sp. nov. isolated from Decomposing Leaf Litter of Phragmites australis (Cav.).</title>
        <authorList>
            <person name="Behrendt U."/>
            <person name="Spanner T."/>
            <person name="Augustin J."/>
            <person name="Horn M.A."/>
            <person name="Kolb S."/>
            <person name="Ulrich A."/>
        </authorList>
    </citation>
    <scope>NUCLEOTIDE SEQUENCE</scope>
    <source>
        <strain evidence="8">IGB 4-14</strain>
    </source>
</reference>
<evidence type="ECO:0000256" key="2">
    <source>
        <dbReference type="ARBA" id="ARBA00022722"/>
    </source>
</evidence>
<sequence length="653" mass="71540">MTKRLHLWVCLLLPFCFYSQVVINEVDADTPGLDVQEFIELKSESPYFSLDGYILVFFNGGSTGTGTLSYYTINLAGLVTDGNGIVLLGNSQVNPAPSRLFPQNTVQNGPDAIAIYQDIIDTFPIDTPATTTNLIDALIYGNSNTQATALQTALNIFVQTNENVNGQITTQSIQRKNDGTYEVKTPTPRTNNDGSGIVYNGIEVITSTSLLNEGESVTISFETDTPVAETLNFTLNLNNGTFTTADFTGNLSVTIPMGSSSASTQIQVTNDGINDGDEEMNIVVGSLPEGYITLNNSVKVRVLDINFQVADWGTPLTPTFGNVNSTAPAGYYDSLEGLSGASLKQAVQDIIANPSVVRAHSYGDVVEILNNADQNPANNNQVWLMYVERPQTKIDYQTGSSIVGFWNREHIWPQSRGGFSGGTSSFADGIDIWLPTNADDILTGHSDAHHIRAEDGQENSSRGNRDYGSDYNGPAGNTGTWKGDVARSLFYMAVRYNGLNLVNGNPPDNINGQMGDLASLLTWNSTDPSDDFEMNRNNYIYTWQMNRNPFIDYPELANYIFGENFGDQWFAPLSVAENNFSEVKVYPIPTQNEINISGIDNEANVTIFSLEGVQVYQTKINGFTQLRLNLASGMYLMNIESDKQKLTKKIIIK</sequence>
<dbReference type="RefSeq" id="WP_248433696.1">
    <property type="nucleotide sequence ID" value="NZ_CP096205.1"/>
</dbReference>
<dbReference type="SUPFAM" id="SSF54060">
    <property type="entry name" value="His-Me finger endonucleases"/>
    <property type="match status" value="1"/>
</dbReference>
<dbReference type="InterPro" id="IPR026444">
    <property type="entry name" value="Secre_tail"/>
</dbReference>